<feature type="transmembrane region" description="Helical" evidence="1">
    <location>
        <begin position="73"/>
        <end position="93"/>
    </location>
</feature>
<keyword evidence="1" id="KW-0472">Membrane</keyword>
<reference evidence="2 3" key="1">
    <citation type="submission" date="2019-03" db="EMBL/GenBank/DDBJ databases">
        <title>Genomic Encyclopedia of Type Strains, Phase IV (KMG-IV): sequencing the most valuable type-strain genomes for metagenomic binning, comparative biology and taxonomic classification.</title>
        <authorList>
            <person name="Goeker M."/>
        </authorList>
    </citation>
    <scope>NUCLEOTIDE SEQUENCE [LARGE SCALE GENOMIC DNA]</scope>
    <source>
        <strain evidence="2 3">DSM 9035</strain>
    </source>
</reference>
<dbReference type="OrthoDB" id="8479820at2"/>
<feature type="transmembrane region" description="Helical" evidence="1">
    <location>
        <begin position="134"/>
        <end position="156"/>
    </location>
</feature>
<accession>A0A4V2UXD9</accession>
<name>A0A4V2UXD9_9HYPH</name>
<comment type="caution">
    <text evidence="2">The sequence shown here is derived from an EMBL/GenBank/DDBJ whole genome shotgun (WGS) entry which is preliminary data.</text>
</comment>
<dbReference type="RefSeq" id="WP_132032884.1">
    <property type="nucleotide sequence ID" value="NZ_SMAI01000010.1"/>
</dbReference>
<proteinExistence type="predicted"/>
<keyword evidence="1" id="KW-0812">Transmembrane</keyword>
<sequence length="163" mass="18894">MFGMIEKPRPTLETDIFHFEALSARKDQWAIKYLYDRLGIIDSKMSSLLRVNGIIMGFVTVAVFKVVEKSDIISWPILFLSVCIAIFILLAWAEIMGTRIFYLAFDRISPDRPFDVYRDTTIQITLKRERQYRFALWTSAVGMGLFILLFMAVAMLEIYSLSV</sequence>
<evidence type="ECO:0000313" key="3">
    <source>
        <dbReference type="Proteomes" id="UP000294664"/>
    </source>
</evidence>
<dbReference type="Proteomes" id="UP000294664">
    <property type="component" value="Unassembled WGS sequence"/>
</dbReference>
<organism evidence="2 3">
    <name type="scientific">Aquabacter spiritensis</name>
    <dbReference type="NCBI Taxonomy" id="933073"/>
    <lineage>
        <taxon>Bacteria</taxon>
        <taxon>Pseudomonadati</taxon>
        <taxon>Pseudomonadota</taxon>
        <taxon>Alphaproteobacteria</taxon>
        <taxon>Hyphomicrobiales</taxon>
        <taxon>Xanthobacteraceae</taxon>
        <taxon>Aquabacter</taxon>
    </lineage>
</organism>
<dbReference type="AlphaFoldDB" id="A0A4V2UXD9"/>
<evidence type="ECO:0000256" key="1">
    <source>
        <dbReference type="SAM" id="Phobius"/>
    </source>
</evidence>
<feature type="transmembrane region" description="Helical" evidence="1">
    <location>
        <begin position="47"/>
        <end position="67"/>
    </location>
</feature>
<evidence type="ECO:0000313" key="2">
    <source>
        <dbReference type="EMBL" id="TCT03158.1"/>
    </source>
</evidence>
<protein>
    <submittedName>
        <fullName evidence="2">Uncharacterized protein</fullName>
    </submittedName>
</protein>
<keyword evidence="1" id="KW-1133">Transmembrane helix</keyword>
<dbReference type="EMBL" id="SMAI01000010">
    <property type="protein sequence ID" value="TCT03158.1"/>
    <property type="molecule type" value="Genomic_DNA"/>
</dbReference>
<gene>
    <name evidence="2" type="ORF">EDC64_11021</name>
</gene>
<keyword evidence="3" id="KW-1185">Reference proteome</keyword>